<feature type="compositionally biased region" description="Basic residues" evidence="3">
    <location>
        <begin position="266"/>
        <end position="275"/>
    </location>
</feature>
<evidence type="ECO:0000313" key="6">
    <source>
        <dbReference type="Proteomes" id="UP000646827"/>
    </source>
</evidence>
<dbReference type="AlphaFoldDB" id="A0A8H7S8X4"/>
<sequence length="556" mass="65039">MWHEARANEKRIKELMVDHKKRAERRRAFYESRLGDPKQLLRVIGSSTKLYPDAEQFYYHENQDNLMPWQGNTDIRIDRFDGRSLLDYVPEKKTKQTMPVKEQHMMDELNFERYHDLVEAERLKVSERERLNEVEEEWTKLLERHKALLAMLNNSKKPEKGYGYDYGTSNVSNDDALEKEDESQLLKEADILQYVDDLSDKDKKTLNDMASKYGIRNYSRLLRMVKRDRDEQLRELKAKQGKDNGGKSKDASSGSSSRRSRDERSSRRRRRRSRYDRKSPSRGGRSSPTYEPYYNSSESDSSVEEDGNNNSQSDVVIEFGSSSSNLPEQHDEEPRASSTSASSSRDRHAPQERGRKSSIENNQPPSSSSSKDTKKLTPMERLRLKMREGLEKQIDADEREKKHQEREYELNVLRGSYKGDRDVPEKKSSSDKKSTTRRYYSPSGSDNDRSPSPSSYGKRRRYRSPSTSGSDNNSSDSSSNRRRRRRSPSIKRSKHRSRSRSPSSRRYSSSSHHHKSSGSNSRRSHYDHHHHHSKSSKRISRSRSRSRSRSSRHKRR</sequence>
<dbReference type="Proteomes" id="UP000646827">
    <property type="component" value="Unassembled WGS sequence"/>
</dbReference>
<organism evidence="5 6">
    <name type="scientific">Circinella minor</name>
    <dbReference type="NCBI Taxonomy" id="1195481"/>
    <lineage>
        <taxon>Eukaryota</taxon>
        <taxon>Fungi</taxon>
        <taxon>Fungi incertae sedis</taxon>
        <taxon>Mucoromycota</taxon>
        <taxon>Mucoromycotina</taxon>
        <taxon>Mucoromycetes</taxon>
        <taxon>Mucorales</taxon>
        <taxon>Lichtheimiaceae</taxon>
        <taxon>Circinella</taxon>
    </lineage>
</organism>
<dbReference type="InterPro" id="IPR040397">
    <property type="entry name" value="SWAP"/>
</dbReference>
<dbReference type="Pfam" id="PF09750">
    <property type="entry name" value="DRY_EERY"/>
    <property type="match status" value="1"/>
</dbReference>
<reference evidence="5 6" key="1">
    <citation type="submission" date="2020-12" db="EMBL/GenBank/DDBJ databases">
        <title>Metabolic potential, ecology and presence of endohyphal bacteria is reflected in genomic diversity of Mucoromycotina.</title>
        <authorList>
            <person name="Muszewska A."/>
            <person name="Okrasinska A."/>
            <person name="Steczkiewicz K."/>
            <person name="Drgas O."/>
            <person name="Orlowska M."/>
            <person name="Perlinska-Lenart U."/>
            <person name="Aleksandrzak-Piekarczyk T."/>
            <person name="Szatraj K."/>
            <person name="Zielenkiewicz U."/>
            <person name="Pilsyk S."/>
            <person name="Malc E."/>
            <person name="Mieczkowski P."/>
            <person name="Kruszewska J.S."/>
            <person name="Biernat P."/>
            <person name="Pawlowska J."/>
        </authorList>
    </citation>
    <scope>NUCLEOTIDE SEQUENCE [LARGE SCALE GENOMIC DNA]</scope>
    <source>
        <strain evidence="5 6">CBS 142.35</strain>
    </source>
</reference>
<feature type="compositionally biased region" description="Low complexity" evidence="3">
    <location>
        <begin position="359"/>
        <end position="370"/>
    </location>
</feature>
<comment type="caution">
    <text evidence="5">The sequence shown here is derived from an EMBL/GenBank/DDBJ whole genome shotgun (WGS) entry which is preliminary data.</text>
</comment>
<protein>
    <recommendedName>
        <fullName evidence="4">Suppressor of white apricot N-terminal domain-containing protein</fullName>
    </recommendedName>
</protein>
<feature type="compositionally biased region" description="Basic and acidic residues" evidence="3">
    <location>
        <begin position="371"/>
        <end position="409"/>
    </location>
</feature>
<evidence type="ECO:0000256" key="1">
    <source>
        <dbReference type="ARBA" id="ARBA00022664"/>
    </source>
</evidence>
<feature type="compositionally biased region" description="Basic and acidic residues" evidence="3">
    <location>
        <begin position="417"/>
        <end position="434"/>
    </location>
</feature>
<feature type="compositionally biased region" description="Basic and acidic residues" evidence="3">
    <location>
        <begin position="237"/>
        <end position="250"/>
    </location>
</feature>
<feature type="compositionally biased region" description="Basic residues" evidence="3">
    <location>
        <begin position="480"/>
        <end position="499"/>
    </location>
</feature>
<dbReference type="InterPro" id="IPR019147">
    <property type="entry name" value="SWAP_N_domain"/>
</dbReference>
<accession>A0A8H7S8X4</accession>
<proteinExistence type="predicted"/>
<keyword evidence="2" id="KW-0508">mRNA splicing</keyword>
<dbReference type="OrthoDB" id="10070965at2759"/>
<evidence type="ECO:0000259" key="4">
    <source>
        <dbReference type="SMART" id="SM01141"/>
    </source>
</evidence>
<dbReference type="EMBL" id="JAEPRB010000046">
    <property type="protein sequence ID" value="KAG2224265.1"/>
    <property type="molecule type" value="Genomic_DNA"/>
</dbReference>
<feature type="compositionally biased region" description="Low complexity" evidence="3">
    <location>
        <begin position="500"/>
        <end position="510"/>
    </location>
</feature>
<feature type="compositionally biased region" description="Low complexity" evidence="3">
    <location>
        <begin position="464"/>
        <end position="478"/>
    </location>
</feature>
<dbReference type="GO" id="GO:0006397">
    <property type="term" value="P:mRNA processing"/>
    <property type="evidence" value="ECO:0007669"/>
    <property type="project" value="UniProtKB-KW"/>
</dbReference>
<dbReference type="PANTHER" id="PTHR13161:SF4">
    <property type="entry name" value="CLK4-ASSOCIATING SERINE_ARGININE RICH PROTEIN"/>
    <property type="match status" value="1"/>
</dbReference>
<dbReference type="GO" id="GO:0008380">
    <property type="term" value="P:RNA splicing"/>
    <property type="evidence" value="ECO:0007669"/>
    <property type="project" value="UniProtKB-KW"/>
</dbReference>
<feature type="domain" description="Suppressor of white apricot N-terminal" evidence="4">
    <location>
        <begin position="39"/>
        <end position="168"/>
    </location>
</feature>
<evidence type="ECO:0000256" key="3">
    <source>
        <dbReference type="SAM" id="MobiDB-lite"/>
    </source>
</evidence>
<keyword evidence="1" id="KW-0507">mRNA processing</keyword>
<name>A0A8H7S8X4_9FUNG</name>
<feature type="compositionally biased region" description="Polar residues" evidence="3">
    <location>
        <begin position="442"/>
        <end position="455"/>
    </location>
</feature>
<keyword evidence="6" id="KW-1185">Reference proteome</keyword>
<dbReference type="PANTHER" id="PTHR13161">
    <property type="entry name" value="SPLICING FACTOR SUPPRESSOR OF WHITE APRICOT"/>
    <property type="match status" value="1"/>
</dbReference>
<feature type="compositionally biased region" description="Basic and acidic residues" evidence="3">
    <location>
        <begin position="344"/>
        <end position="358"/>
    </location>
</feature>
<dbReference type="SMART" id="SM01141">
    <property type="entry name" value="DRY_EERY"/>
    <property type="match status" value="1"/>
</dbReference>
<feature type="compositionally biased region" description="Basic residues" evidence="3">
    <location>
        <begin position="511"/>
        <end position="556"/>
    </location>
</feature>
<evidence type="ECO:0000256" key="2">
    <source>
        <dbReference type="ARBA" id="ARBA00023187"/>
    </source>
</evidence>
<gene>
    <name evidence="5" type="ORF">INT45_000296</name>
</gene>
<evidence type="ECO:0000313" key="5">
    <source>
        <dbReference type="EMBL" id="KAG2224265.1"/>
    </source>
</evidence>
<feature type="region of interest" description="Disordered" evidence="3">
    <location>
        <begin position="237"/>
        <end position="556"/>
    </location>
</feature>